<evidence type="ECO:0000256" key="13">
    <source>
        <dbReference type="HAMAP-Rule" id="MF_00208"/>
    </source>
</evidence>
<dbReference type="InterPro" id="IPR036615">
    <property type="entry name" value="Mur_ligase_C_dom_sf"/>
</dbReference>
<keyword evidence="13" id="KW-0460">Magnesium</keyword>
<dbReference type="NCBIfam" id="TIGR01085">
    <property type="entry name" value="murE"/>
    <property type="match status" value="1"/>
</dbReference>
<evidence type="ECO:0000259" key="15">
    <source>
        <dbReference type="Pfam" id="PF01225"/>
    </source>
</evidence>
<dbReference type="InterPro" id="IPR005761">
    <property type="entry name" value="UDP-N-AcMur-Glu-dNH2Pim_ligase"/>
</dbReference>
<dbReference type="GO" id="GO:0009252">
    <property type="term" value="P:peptidoglycan biosynthetic process"/>
    <property type="evidence" value="ECO:0007669"/>
    <property type="project" value="UniProtKB-UniRule"/>
</dbReference>
<keyword evidence="13 18" id="KW-0436">Ligase</keyword>
<comment type="similarity">
    <text evidence="1 13">Belongs to the MurCDEF family. MurE subfamily.</text>
</comment>
<dbReference type="Gene3D" id="3.40.1390.10">
    <property type="entry name" value="MurE/MurF, N-terminal domain"/>
    <property type="match status" value="1"/>
</dbReference>
<dbReference type="NCBIfam" id="NF001124">
    <property type="entry name" value="PRK00139.1-2"/>
    <property type="match status" value="1"/>
</dbReference>
<feature type="binding site" evidence="13">
    <location>
        <position position="13"/>
    </location>
    <ligand>
        <name>UDP-N-acetyl-alpha-D-muramoyl-L-alanyl-D-glutamate</name>
        <dbReference type="ChEBI" id="CHEBI:83900"/>
    </ligand>
</feature>
<comment type="catalytic activity">
    <reaction evidence="7 13">
        <text>UDP-N-acetyl-alpha-D-muramoyl-L-alanyl-D-glutamate + meso-2,6-diaminopimelate + ATP = UDP-N-acetyl-alpha-D-muramoyl-L-alanyl-gamma-D-glutamyl-meso-2,6-diaminopimelate + ADP + phosphate + H(+)</text>
        <dbReference type="Rhea" id="RHEA:23676"/>
        <dbReference type="ChEBI" id="CHEBI:15378"/>
        <dbReference type="ChEBI" id="CHEBI:30616"/>
        <dbReference type="ChEBI" id="CHEBI:43474"/>
        <dbReference type="ChEBI" id="CHEBI:57791"/>
        <dbReference type="ChEBI" id="CHEBI:83900"/>
        <dbReference type="ChEBI" id="CHEBI:83905"/>
        <dbReference type="ChEBI" id="CHEBI:456216"/>
        <dbReference type="EC" id="6.3.2.13"/>
    </reaction>
</comment>
<evidence type="ECO:0000259" key="16">
    <source>
        <dbReference type="Pfam" id="PF02875"/>
    </source>
</evidence>
<comment type="pathway">
    <text evidence="13 14">Cell wall biogenesis; peptidoglycan biosynthesis.</text>
</comment>
<name>A0AB94ICR9_9GAMM</name>
<comment type="subcellular location">
    <subcellularLocation>
        <location evidence="13 14">Cytoplasm</location>
    </subcellularLocation>
</comment>
<dbReference type="FunFam" id="3.90.190.20:FF:000006">
    <property type="entry name" value="UDP-N-acetylmuramoyl-L-alanyl-D-glutamate--2,6-diaminopimelate ligase"/>
    <property type="match status" value="1"/>
</dbReference>
<feature type="binding site" evidence="13">
    <location>
        <position position="174"/>
    </location>
    <ligand>
        <name>UDP-N-acetyl-alpha-D-muramoyl-L-alanyl-D-glutamate</name>
        <dbReference type="ChEBI" id="CHEBI:83900"/>
    </ligand>
</feature>
<dbReference type="NCBIfam" id="NF001123">
    <property type="entry name" value="PRK00139.1-1"/>
    <property type="match status" value="1"/>
</dbReference>
<reference evidence="18 19" key="1">
    <citation type="journal article" date="2014" name="Appl. Environ. Microbiol.">
        <title>Genomic features of a bumble bee symbiont reflect its host environment.</title>
        <authorList>
            <person name="Martinson V.G."/>
            <person name="Magoc T."/>
            <person name="Koch H."/>
            <person name="Salzberg S.L."/>
            <person name="Moran N.A."/>
        </authorList>
    </citation>
    <scope>NUCLEOTIDE SEQUENCE [LARGE SCALE GENOMIC DNA]</scope>
    <source>
        <strain evidence="18 19">Bimp</strain>
    </source>
</reference>
<feature type="binding site" evidence="13">
    <location>
        <begin position="410"/>
        <end position="413"/>
    </location>
    <ligand>
        <name>meso-2,6-diaminopimelate</name>
        <dbReference type="ChEBI" id="CHEBI:57791"/>
    </ligand>
</feature>
<feature type="modified residue" description="N6-carboxylysine" evidence="13">
    <location>
        <position position="214"/>
    </location>
</feature>
<evidence type="ECO:0000256" key="12">
    <source>
        <dbReference type="ARBA" id="ARBA00081560"/>
    </source>
</evidence>
<dbReference type="GO" id="GO:0008765">
    <property type="term" value="F:UDP-N-acetylmuramoylalanyl-D-glutamate-2,6-diaminopimelate ligase activity"/>
    <property type="evidence" value="ECO:0007669"/>
    <property type="project" value="UniProtKB-UniRule"/>
</dbReference>
<comment type="function">
    <text evidence="13">Catalyzes the addition of meso-diaminopimelic acid to the nucleotide precursor UDP-N-acetylmuramoyl-L-alanyl-D-glutamate (UMAG) in the biosynthesis of bacterial cell-wall peptidoglycan.</text>
</comment>
<dbReference type="GO" id="GO:0005524">
    <property type="term" value="F:ATP binding"/>
    <property type="evidence" value="ECO:0007669"/>
    <property type="project" value="UniProtKB-UniRule"/>
</dbReference>
<evidence type="ECO:0000259" key="17">
    <source>
        <dbReference type="Pfam" id="PF08245"/>
    </source>
</evidence>
<keyword evidence="4 13" id="KW-0573">Peptidoglycan synthesis</keyword>
<protein>
    <recommendedName>
        <fullName evidence="9 13">UDP-N-acetylmuramoyl-L-alanyl-D-glutamate--2,6-diaminopimelate ligase</fullName>
        <ecNumber evidence="8 13">6.3.2.13</ecNumber>
    </recommendedName>
    <alternativeName>
        <fullName evidence="10 13">Meso-A2pm-adding enzyme</fullName>
    </alternativeName>
    <alternativeName>
        <fullName evidence="11 13">Meso-diaminopimelate-adding enzyme</fullName>
    </alternativeName>
    <alternativeName>
        <fullName evidence="12 13">UDP-MurNAc-L-Ala-D-Glu:meso-diaminopimelate ligase</fullName>
    </alternativeName>
    <alternativeName>
        <fullName evidence="13">UDP-MurNAc-tripeptide synthetase</fullName>
    </alternativeName>
    <alternativeName>
        <fullName evidence="13">UDP-N-acetylmuramyl-tripeptide synthetase</fullName>
    </alternativeName>
</protein>
<keyword evidence="2 13" id="KW-0132">Cell division</keyword>
<keyword evidence="13" id="KW-0067">ATP-binding</keyword>
<comment type="caution">
    <text evidence="13">Lacks conserved residue(s) required for the propagation of feature annotation.</text>
</comment>
<keyword evidence="6 13" id="KW-0961">Cell wall biogenesis/degradation</keyword>
<keyword evidence="19" id="KW-1185">Reference proteome</keyword>
<dbReference type="InterPro" id="IPR000713">
    <property type="entry name" value="Mur_ligase_N"/>
</dbReference>
<organism evidence="18 19">
    <name type="scientific">Candidatus Schmidhempelia bombi str. Bimp</name>
    <dbReference type="NCBI Taxonomy" id="1387197"/>
    <lineage>
        <taxon>Bacteria</taxon>
        <taxon>Pseudomonadati</taxon>
        <taxon>Pseudomonadota</taxon>
        <taxon>Gammaproteobacteria</taxon>
        <taxon>Orbales</taxon>
        <taxon>Orbaceae</taxon>
        <taxon>Candidatus Schmidhempelia</taxon>
    </lineage>
</organism>
<evidence type="ECO:0000256" key="11">
    <source>
        <dbReference type="ARBA" id="ARBA00076158"/>
    </source>
</evidence>
<dbReference type="EMBL" id="AWGA01000051">
    <property type="protein sequence ID" value="TEA27219.1"/>
    <property type="molecule type" value="Genomic_DNA"/>
</dbReference>
<evidence type="ECO:0000256" key="1">
    <source>
        <dbReference type="ARBA" id="ARBA00005898"/>
    </source>
</evidence>
<comment type="PTM">
    <text evidence="13">Carboxylation is probably crucial for Mg(2+) binding and, consequently, for the gamma-phosphate positioning of ATP.</text>
</comment>
<proteinExistence type="inferred from homology"/>
<dbReference type="EC" id="6.3.2.13" evidence="8 13"/>
<feature type="domain" description="Mur ligase C-terminal" evidence="16">
    <location>
        <begin position="337"/>
        <end position="463"/>
    </location>
</feature>
<dbReference type="AlphaFoldDB" id="A0AB94ICR9"/>
<feature type="domain" description="Mur ligase N-terminal catalytic" evidence="15">
    <location>
        <begin position="6"/>
        <end position="83"/>
    </location>
</feature>
<dbReference type="GO" id="GO:0071555">
    <property type="term" value="P:cell wall organization"/>
    <property type="evidence" value="ECO:0007669"/>
    <property type="project" value="UniProtKB-KW"/>
</dbReference>
<dbReference type="GO" id="GO:0005737">
    <property type="term" value="C:cytoplasm"/>
    <property type="evidence" value="ECO:0007669"/>
    <property type="project" value="UniProtKB-SubCell"/>
</dbReference>
<feature type="binding site" evidence="13">
    <location>
        <begin position="28"/>
        <end position="30"/>
    </location>
    <ligand>
        <name>UDP-N-acetyl-alpha-D-muramoyl-L-alanyl-D-glutamate</name>
        <dbReference type="ChEBI" id="CHEBI:83900"/>
    </ligand>
</feature>
<dbReference type="SUPFAM" id="SSF63418">
    <property type="entry name" value="MurE/MurF N-terminal domain"/>
    <property type="match status" value="1"/>
</dbReference>
<dbReference type="GO" id="GO:0000287">
    <property type="term" value="F:magnesium ion binding"/>
    <property type="evidence" value="ECO:0007669"/>
    <property type="project" value="UniProtKB-UniRule"/>
</dbReference>
<evidence type="ECO:0000313" key="18">
    <source>
        <dbReference type="EMBL" id="TEA27219.1"/>
    </source>
</evidence>
<evidence type="ECO:0000256" key="8">
    <source>
        <dbReference type="ARBA" id="ARBA00066633"/>
    </source>
</evidence>
<evidence type="ECO:0000256" key="14">
    <source>
        <dbReference type="RuleBase" id="RU004135"/>
    </source>
</evidence>
<comment type="cofactor">
    <cofactor evidence="13">
        <name>Mg(2+)</name>
        <dbReference type="ChEBI" id="CHEBI:18420"/>
    </cofactor>
</comment>
<feature type="short sequence motif" description="Meso-diaminopimelate recognition motif" evidence="13">
    <location>
        <begin position="410"/>
        <end position="413"/>
    </location>
</feature>
<dbReference type="Gene3D" id="3.40.1190.10">
    <property type="entry name" value="Mur-like, catalytic domain"/>
    <property type="match status" value="1"/>
</dbReference>
<sequence length="491" mass="54355">MLAITINQLRIDSRKIKPNDVFIALKGHKVDGHAYISQAVNAGAIMILSQTDQANQDKQIRYVNNAQQQLIPIINIYRLEQQLSDLGCFFYDNPSNKLTVIGVTGTNGKTTVTQLLAQWVTLLGQKAAVMGTIGNGIYGQLTPTTNTTMSAIDVQTTLADLAQQNVDVVAMEVSSHGLVEKRVASVSFAATVFTNLSRDHLDFHGTMEHYAQAKWALFDPKQASVKNSGFAIINIDDDIGQKWGNVLSEVVAISIDKNKIARLKQYRYFIGVRNIHYHNNGVTINIVSSWGEADLDSTLIGEFNVANLLTALATLLVLGYPLTSLSHVVKQLNPVQGRMEVFNNIAQPTVIVDYAHTPDALIKALQAARRHCTGQLWVVFGCGGDRDRGKRPLMAQSAEHYADQIMITNDNPRTEDERQIIEDILQGFKVKDKVKIEPDRYQAIKQVVSLAKVNDTILIAGKGHEDYQIIGMEKRHYSDRETAATLLGLHL</sequence>
<dbReference type="NCBIfam" id="NF001126">
    <property type="entry name" value="PRK00139.1-4"/>
    <property type="match status" value="1"/>
</dbReference>
<dbReference type="Pfam" id="PF08245">
    <property type="entry name" value="Mur_ligase_M"/>
    <property type="match status" value="1"/>
</dbReference>
<evidence type="ECO:0000256" key="3">
    <source>
        <dbReference type="ARBA" id="ARBA00022960"/>
    </source>
</evidence>
<evidence type="ECO:0000313" key="19">
    <source>
        <dbReference type="Proteomes" id="UP000506160"/>
    </source>
</evidence>
<evidence type="ECO:0000256" key="7">
    <source>
        <dbReference type="ARBA" id="ARBA00050251"/>
    </source>
</evidence>
<dbReference type="InterPro" id="IPR036565">
    <property type="entry name" value="Mur-like_cat_sf"/>
</dbReference>
<dbReference type="Pfam" id="PF01225">
    <property type="entry name" value="Mur_ligase"/>
    <property type="match status" value="1"/>
</dbReference>
<evidence type="ECO:0000256" key="5">
    <source>
        <dbReference type="ARBA" id="ARBA00023306"/>
    </source>
</evidence>
<evidence type="ECO:0000256" key="6">
    <source>
        <dbReference type="ARBA" id="ARBA00023316"/>
    </source>
</evidence>
<feature type="domain" description="Mur ligase central" evidence="17">
    <location>
        <begin position="103"/>
        <end position="314"/>
    </location>
</feature>
<dbReference type="Proteomes" id="UP000506160">
    <property type="component" value="Unassembled WGS sequence"/>
</dbReference>
<dbReference type="Pfam" id="PF02875">
    <property type="entry name" value="Mur_ligase_C"/>
    <property type="match status" value="1"/>
</dbReference>
<comment type="caution">
    <text evidence="18">The sequence shown here is derived from an EMBL/GenBank/DDBJ whole genome shotgun (WGS) entry which is preliminary data.</text>
</comment>
<dbReference type="InterPro" id="IPR013221">
    <property type="entry name" value="Mur_ligase_cen"/>
</dbReference>
<keyword evidence="13" id="KW-0963">Cytoplasm</keyword>
<dbReference type="InterPro" id="IPR004101">
    <property type="entry name" value="Mur_ligase_C"/>
</dbReference>
<dbReference type="GO" id="GO:0051301">
    <property type="term" value="P:cell division"/>
    <property type="evidence" value="ECO:0007669"/>
    <property type="project" value="UniProtKB-KW"/>
</dbReference>
<feature type="binding site" evidence="13">
    <location>
        <position position="465"/>
    </location>
    <ligand>
        <name>meso-2,6-diaminopimelate</name>
        <dbReference type="ChEBI" id="CHEBI:57791"/>
    </ligand>
</feature>
<gene>
    <name evidence="13 18" type="primary">murE</name>
    <name evidence="18" type="ORF">O970_04980</name>
</gene>
<dbReference type="PANTHER" id="PTHR23135">
    <property type="entry name" value="MUR LIGASE FAMILY MEMBER"/>
    <property type="match status" value="1"/>
</dbReference>
<feature type="binding site" evidence="13">
    <location>
        <position position="461"/>
    </location>
    <ligand>
        <name>meso-2,6-diaminopimelate</name>
        <dbReference type="ChEBI" id="CHEBI:57791"/>
    </ligand>
</feature>
<dbReference type="GO" id="GO:0008360">
    <property type="term" value="P:regulation of cell shape"/>
    <property type="evidence" value="ECO:0007669"/>
    <property type="project" value="UniProtKB-KW"/>
</dbReference>
<dbReference type="PANTHER" id="PTHR23135:SF4">
    <property type="entry name" value="UDP-N-ACETYLMURAMOYL-L-ALANYL-D-GLUTAMATE--2,6-DIAMINOPIMELATE LIGASE MURE HOMOLOG, CHLOROPLASTIC"/>
    <property type="match status" value="1"/>
</dbReference>
<evidence type="ECO:0000256" key="4">
    <source>
        <dbReference type="ARBA" id="ARBA00022984"/>
    </source>
</evidence>
<evidence type="ECO:0000256" key="10">
    <source>
        <dbReference type="ARBA" id="ARBA00075482"/>
    </source>
</evidence>
<feature type="binding site" evidence="13">
    <location>
        <position position="146"/>
    </location>
    <ligand>
        <name>UDP-N-acetyl-alpha-D-muramoyl-L-alanyl-D-glutamate</name>
        <dbReference type="ChEBI" id="CHEBI:83900"/>
    </ligand>
</feature>
<evidence type="ECO:0000256" key="2">
    <source>
        <dbReference type="ARBA" id="ARBA00022618"/>
    </source>
</evidence>
<feature type="binding site" evidence="13">
    <location>
        <position position="182"/>
    </location>
    <ligand>
        <name>UDP-N-acetyl-alpha-D-muramoyl-L-alanyl-D-glutamate</name>
        <dbReference type="ChEBI" id="CHEBI:83900"/>
    </ligand>
</feature>
<dbReference type="Gene3D" id="3.90.190.20">
    <property type="entry name" value="Mur ligase, C-terminal domain"/>
    <property type="match status" value="1"/>
</dbReference>
<dbReference type="InterPro" id="IPR035911">
    <property type="entry name" value="MurE/MurF_N"/>
</dbReference>
<evidence type="ECO:0000256" key="9">
    <source>
        <dbReference type="ARBA" id="ARBA00072883"/>
    </source>
</evidence>
<dbReference type="SUPFAM" id="SSF53623">
    <property type="entry name" value="MurD-like peptide ligases, catalytic domain"/>
    <property type="match status" value="1"/>
</dbReference>
<accession>A0AB94ICR9</accession>
<keyword evidence="5 13" id="KW-0131">Cell cycle</keyword>
<dbReference type="SUPFAM" id="SSF53244">
    <property type="entry name" value="MurD-like peptide ligases, peptide-binding domain"/>
    <property type="match status" value="1"/>
</dbReference>
<keyword evidence="3 13" id="KW-0133">Cell shape</keyword>
<feature type="binding site" evidence="13">
    <location>
        <begin position="147"/>
        <end position="148"/>
    </location>
    <ligand>
        <name>UDP-N-acetyl-alpha-D-muramoyl-L-alanyl-D-glutamate</name>
        <dbReference type="ChEBI" id="CHEBI:83900"/>
    </ligand>
</feature>
<dbReference type="HAMAP" id="MF_00208">
    <property type="entry name" value="MurE"/>
    <property type="match status" value="1"/>
</dbReference>
<feature type="binding site" evidence="13">
    <location>
        <begin position="105"/>
        <end position="111"/>
    </location>
    <ligand>
        <name>ATP</name>
        <dbReference type="ChEBI" id="CHEBI:30616"/>
    </ligand>
</feature>
<feature type="binding site" evidence="13">
    <location>
        <position position="386"/>
    </location>
    <ligand>
        <name>meso-2,6-diaminopimelate</name>
        <dbReference type="ChEBI" id="CHEBI:57791"/>
    </ligand>
</feature>
<keyword evidence="13" id="KW-0547">Nucleotide-binding</keyword>